<dbReference type="InterPro" id="IPR049382">
    <property type="entry name" value="FGGY_C_2"/>
</dbReference>
<evidence type="ECO:0000256" key="2">
    <source>
        <dbReference type="ARBA" id="ARBA00022679"/>
    </source>
</evidence>
<dbReference type="SUPFAM" id="SSF53067">
    <property type="entry name" value="Actin-like ATPase domain"/>
    <property type="match status" value="1"/>
</dbReference>
<accession>A0ABW6C3F9</accession>
<sequence length="464" mass="52659">MQKIPVAAIFDVGKTNKKLFLFDENYKIVYEKSARFTETVDEDGEACENIESLRLSVHDSLRDVLRFQEYQVQAINFSAYGASVVCIDREGEPVCPLYSYLKPYPEELKKQFYDTYGGEGRFSKKTASPVLGSLNSGMQIYRIKYERPELYSRISYALHLPQYISYLVTGQCFSDITSIGCHTNLWDFRKNDYHEWVTKEGVIDKFAPIAPSDEVVPVSFLGNNYKAGIGLHDSSAALIPYLVNFQEPFVLLSTGTWCISLNPFNTTPLTEAELQKDCLSYMQYKGKPVKASRFFGGYEHEQQVKRIAEHFNQNTARYKTLPFDPEIISKLQREQGPAPGERPGINHLQESVFAQRELSSFASYMEAYHQFILDLVTQQVSSTQLVLEGADVKRIFVDGGFSKNAIYMNLLAAAYPEKEVFAASMAQATAVGTALAIHRHWNTKPLPNDIVELKYYAVTHDTKL</sequence>
<dbReference type="RefSeq" id="WP_377491784.1">
    <property type="nucleotide sequence ID" value="NZ_JBHUOX010000041.1"/>
</dbReference>
<keyword evidence="7" id="KW-1185">Reference proteome</keyword>
<dbReference type="PANTHER" id="PTHR10196:SF57">
    <property type="entry name" value="XYLULOSE KINASE"/>
    <property type="match status" value="1"/>
</dbReference>
<protein>
    <submittedName>
        <fullName evidence="6">FGGY-family carbohydrate kinase</fullName>
        <ecNumber evidence="6">2.7.1.-</ecNumber>
    </submittedName>
</protein>
<proteinExistence type="inferred from homology"/>
<evidence type="ECO:0000259" key="4">
    <source>
        <dbReference type="Pfam" id="PF00370"/>
    </source>
</evidence>
<dbReference type="EMBL" id="JBHUOX010000041">
    <property type="protein sequence ID" value="MFD3003763.1"/>
    <property type="molecule type" value="Genomic_DNA"/>
</dbReference>
<organism evidence="6 7">
    <name type="scientific">Pontibacter toksunensis</name>
    <dbReference type="NCBI Taxonomy" id="1332631"/>
    <lineage>
        <taxon>Bacteria</taxon>
        <taxon>Pseudomonadati</taxon>
        <taxon>Bacteroidota</taxon>
        <taxon>Cytophagia</taxon>
        <taxon>Cytophagales</taxon>
        <taxon>Hymenobacteraceae</taxon>
        <taxon>Pontibacter</taxon>
    </lineage>
</organism>
<dbReference type="CDD" id="cd07772">
    <property type="entry name" value="ASKHA_NBD_FGGY_NaCK-like"/>
    <property type="match status" value="1"/>
</dbReference>
<evidence type="ECO:0000313" key="7">
    <source>
        <dbReference type="Proteomes" id="UP001597641"/>
    </source>
</evidence>
<dbReference type="EC" id="2.7.1.-" evidence="6"/>
<gene>
    <name evidence="6" type="ORF">ACFS7Z_25630</name>
</gene>
<dbReference type="InterPro" id="IPR043129">
    <property type="entry name" value="ATPase_NBD"/>
</dbReference>
<keyword evidence="3 6" id="KW-0418">Kinase</keyword>
<dbReference type="Gene3D" id="3.30.420.40">
    <property type="match status" value="2"/>
</dbReference>
<evidence type="ECO:0000256" key="3">
    <source>
        <dbReference type="ARBA" id="ARBA00022777"/>
    </source>
</evidence>
<reference evidence="7" key="1">
    <citation type="journal article" date="2019" name="Int. J. Syst. Evol. Microbiol.">
        <title>The Global Catalogue of Microorganisms (GCM) 10K type strain sequencing project: providing services to taxonomists for standard genome sequencing and annotation.</title>
        <authorList>
            <consortium name="The Broad Institute Genomics Platform"/>
            <consortium name="The Broad Institute Genome Sequencing Center for Infectious Disease"/>
            <person name="Wu L."/>
            <person name="Ma J."/>
        </authorList>
    </citation>
    <scope>NUCLEOTIDE SEQUENCE [LARGE SCALE GENOMIC DNA]</scope>
    <source>
        <strain evidence="7">KCTC 23984</strain>
    </source>
</reference>
<dbReference type="GO" id="GO:0016301">
    <property type="term" value="F:kinase activity"/>
    <property type="evidence" value="ECO:0007669"/>
    <property type="project" value="UniProtKB-KW"/>
</dbReference>
<evidence type="ECO:0000313" key="6">
    <source>
        <dbReference type="EMBL" id="MFD3003763.1"/>
    </source>
</evidence>
<dbReference type="Proteomes" id="UP001597641">
    <property type="component" value="Unassembled WGS sequence"/>
</dbReference>
<feature type="domain" description="Carbohydrate kinase FGGY N-terminal" evidence="4">
    <location>
        <begin position="8"/>
        <end position="200"/>
    </location>
</feature>
<name>A0ABW6C3F9_9BACT</name>
<evidence type="ECO:0000256" key="1">
    <source>
        <dbReference type="ARBA" id="ARBA00009156"/>
    </source>
</evidence>
<evidence type="ECO:0000259" key="5">
    <source>
        <dbReference type="Pfam" id="PF21546"/>
    </source>
</evidence>
<keyword evidence="2 6" id="KW-0808">Transferase</keyword>
<dbReference type="PANTHER" id="PTHR10196">
    <property type="entry name" value="SUGAR KINASE"/>
    <property type="match status" value="1"/>
</dbReference>
<dbReference type="Pfam" id="PF00370">
    <property type="entry name" value="FGGY_N"/>
    <property type="match status" value="1"/>
</dbReference>
<comment type="similarity">
    <text evidence="1">Belongs to the FGGY kinase family.</text>
</comment>
<feature type="domain" description="Carbohydrate kinase FGGY C-terminal" evidence="5">
    <location>
        <begin position="246"/>
        <end position="439"/>
    </location>
</feature>
<comment type="caution">
    <text evidence="6">The sequence shown here is derived from an EMBL/GenBank/DDBJ whole genome shotgun (WGS) entry which is preliminary data.</text>
</comment>
<dbReference type="InterPro" id="IPR018484">
    <property type="entry name" value="FGGY_N"/>
</dbReference>
<dbReference type="Pfam" id="PF21546">
    <property type="entry name" value="FGGY_C_2"/>
    <property type="match status" value="1"/>
</dbReference>